<dbReference type="InterPro" id="IPR036397">
    <property type="entry name" value="RNaseH_sf"/>
</dbReference>
<protein>
    <recommendedName>
        <fullName evidence="1">DUF5641 domain-containing protein</fullName>
    </recommendedName>
</protein>
<evidence type="ECO:0000313" key="2">
    <source>
        <dbReference type="EMBL" id="GBP90669.1"/>
    </source>
</evidence>
<dbReference type="STRING" id="151549.A0A4C1ZUG3"/>
<evidence type="ECO:0000313" key="3">
    <source>
        <dbReference type="Proteomes" id="UP000299102"/>
    </source>
</evidence>
<dbReference type="InterPro" id="IPR040676">
    <property type="entry name" value="DUF5641"/>
</dbReference>
<dbReference type="Gene3D" id="3.30.420.10">
    <property type="entry name" value="Ribonuclease H-like superfamily/Ribonuclease H"/>
    <property type="match status" value="1"/>
</dbReference>
<dbReference type="OrthoDB" id="5984724at2759"/>
<comment type="caution">
    <text evidence="2">The sequence shown here is derived from an EMBL/GenBank/DDBJ whole genome shotgun (WGS) entry which is preliminary data.</text>
</comment>
<reference evidence="2 3" key="1">
    <citation type="journal article" date="2019" name="Commun. Biol.">
        <title>The bagworm genome reveals a unique fibroin gene that provides high tensile strength.</title>
        <authorList>
            <person name="Kono N."/>
            <person name="Nakamura H."/>
            <person name="Ohtoshi R."/>
            <person name="Tomita M."/>
            <person name="Numata K."/>
            <person name="Arakawa K."/>
        </authorList>
    </citation>
    <scope>NUCLEOTIDE SEQUENCE [LARGE SCALE GENOMIC DNA]</scope>
</reference>
<dbReference type="GO" id="GO:0071897">
    <property type="term" value="P:DNA biosynthetic process"/>
    <property type="evidence" value="ECO:0007669"/>
    <property type="project" value="UniProtKB-ARBA"/>
</dbReference>
<evidence type="ECO:0000259" key="1">
    <source>
        <dbReference type="Pfam" id="PF18701"/>
    </source>
</evidence>
<organism evidence="2 3">
    <name type="scientific">Eumeta variegata</name>
    <name type="common">Bagworm moth</name>
    <name type="synonym">Eumeta japonica</name>
    <dbReference type="NCBI Taxonomy" id="151549"/>
    <lineage>
        <taxon>Eukaryota</taxon>
        <taxon>Metazoa</taxon>
        <taxon>Ecdysozoa</taxon>
        <taxon>Arthropoda</taxon>
        <taxon>Hexapoda</taxon>
        <taxon>Insecta</taxon>
        <taxon>Pterygota</taxon>
        <taxon>Neoptera</taxon>
        <taxon>Endopterygota</taxon>
        <taxon>Lepidoptera</taxon>
        <taxon>Glossata</taxon>
        <taxon>Ditrysia</taxon>
        <taxon>Tineoidea</taxon>
        <taxon>Psychidae</taxon>
        <taxon>Oiketicinae</taxon>
        <taxon>Eumeta</taxon>
    </lineage>
</organism>
<accession>A0A4C1ZUG3</accession>
<feature type="domain" description="DUF5641" evidence="1">
    <location>
        <begin position="236"/>
        <end position="329"/>
    </location>
</feature>
<gene>
    <name evidence="2" type="ORF">EVAR_51392_1</name>
</gene>
<dbReference type="Proteomes" id="UP000299102">
    <property type="component" value="Unassembled WGS sequence"/>
</dbReference>
<dbReference type="AlphaFoldDB" id="A0A4C1ZUG3"/>
<sequence>MYRQILIRTEDRPYQHILWREFPHDPLQEYELNTVTYGVSSSPYLAIRTLRQLADEHCEQFPLATKVLRDETYIDDIITGCSSIENAIQLRDDLVALLKLGLRLLIRSRIAKCIKCFRAKAVPCQPIMGDLPIARLQPGKCFKSVGIDFSGPFTVKESRRRNARTYKAYLCLFVCLTIKAVHLEAVTELSSEAFLAALDPFVARRELCSKIITDCVGEPLVTLPEDTWDEASHPRTRWQMLQKLNQCFWRTWQRDYLHTLQQKIKWLKLTPNIKLNDVVIIVEPNLPPTQWRLAIVEELHPGKDNVVRVVCLRTADGHFLKRPVVKTCPIPIN</sequence>
<name>A0A4C1ZUG3_EUMVA</name>
<proteinExistence type="predicted"/>
<dbReference type="GO" id="GO:0003676">
    <property type="term" value="F:nucleic acid binding"/>
    <property type="evidence" value="ECO:0007669"/>
    <property type="project" value="InterPro"/>
</dbReference>
<dbReference type="PANTHER" id="PTHR47331">
    <property type="entry name" value="PHD-TYPE DOMAIN-CONTAINING PROTEIN"/>
    <property type="match status" value="1"/>
</dbReference>
<dbReference type="SUPFAM" id="SSF56672">
    <property type="entry name" value="DNA/RNA polymerases"/>
    <property type="match status" value="1"/>
</dbReference>
<dbReference type="PANTHER" id="PTHR47331:SF1">
    <property type="entry name" value="GAG-LIKE PROTEIN"/>
    <property type="match status" value="1"/>
</dbReference>
<dbReference type="EMBL" id="BGZK01002102">
    <property type="protein sequence ID" value="GBP90669.1"/>
    <property type="molecule type" value="Genomic_DNA"/>
</dbReference>
<dbReference type="Pfam" id="PF18701">
    <property type="entry name" value="DUF5641"/>
    <property type="match status" value="1"/>
</dbReference>
<keyword evidence="3" id="KW-1185">Reference proteome</keyword>
<dbReference type="InterPro" id="IPR043502">
    <property type="entry name" value="DNA/RNA_pol_sf"/>
</dbReference>